<feature type="compositionally biased region" description="Basic and acidic residues" evidence="1">
    <location>
        <begin position="20"/>
        <end position="32"/>
    </location>
</feature>
<feature type="region of interest" description="Disordered" evidence="1">
    <location>
        <begin position="288"/>
        <end position="341"/>
    </location>
</feature>
<dbReference type="KEGG" id="phet:94293049"/>
<keyword evidence="3" id="KW-1185">Reference proteome</keyword>
<evidence type="ECO:0000256" key="1">
    <source>
        <dbReference type="SAM" id="MobiDB-lite"/>
    </source>
</evidence>
<feature type="region of interest" description="Disordered" evidence="1">
    <location>
        <begin position="1"/>
        <end position="140"/>
    </location>
</feature>
<dbReference type="AlphaFoldDB" id="A0A836I2F7"/>
<dbReference type="OrthoDB" id="273718at2759"/>
<feature type="compositionally biased region" description="Pro residues" evidence="1">
    <location>
        <begin position="312"/>
        <end position="328"/>
    </location>
</feature>
<comment type="caution">
    <text evidence="2">The sequence shown here is derived from an EMBL/GenBank/DDBJ whole genome shotgun (WGS) entry which is preliminary data.</text>
</comment>
<gene>
    <name evidence="2" type="ORF">JKF63_07028</name>
</gene>
<protein>
    <submittedName>
        <fullName evidence="2">Uncharacterized protein</fullName>
    </submittedName>
</protein>
<feature type="compositionally biased region" description="Low complexity" evidence="1">
    <location>
        <begin position="66"/>
        <end position="107"/>
    </location>
</feature>
<feature type="compositionally biased region" description="Low complexity" evidence="1">
    <location>
        <begin position="118"/>
        <end position="134"/>
    </location>
</feature>
<feature type="compositionally biased region" description="Polar residues" evidence="1">
    <location>
        <begin position="447"/>
        <end position="459"/>
    </location>
</feature>
<feature type="compositionally biased region" description="Polar residues" evidence="1">
    <location>
        <begin position="36"/>
        <end position="50"/>
    </location>
</feature>
<proteinExistence type="predicted"/>
<dbReference type="EMBL" id="JAFJZO010000011">
    <property type="protein sequence ID" value="KAG5510132.1"/>
    <property type="molecule type" value="Genomic_DNA"/>
</dbReference>
<dbReference type="RefSeq" id="XP_067758981.1">
    <property type="nucleotide sequence ID" value="XM_067902972.1"/>
</dbReference>
<organism evidence="2 3">
    <name type="scientific">Porcisia hertigi</name>
    <dbReference type="NCBI Taxonomy" id="2761500"/>
    <lineage>
        <taxon>Eukaryota</taxon>
        <taxon>Discoba</taxon>
        <taxon>Euglenozoa</taxon>
        <taxon>Kinetoplastea</taxon>
        <taxon>Metakinetoplastina</taxon>
        <taxon>Trypanosomatida</taxon>
        <taxon>Trypanosomatidae</taxon>
        <taxon>Leishmaniinae</taxon>
        <taxon>Porcisia</taxon>
    </lineage>
</organism>
<accession>A0A836I2F7</accession>
<dbReference type="Proteomes" id="UP000674318">
    <property type="component" value="Unassembled WGS sequence"/>
</dbReference>
<dbReference type="GeneID" id="94293049"/>
<reference evidence="2 3" key="1">
    <citation type="submission" date="2021-02" db="EMBL/GenBank/DDBJ databases">
        <title>Porcisia hertigi Genome sequencing and assembly.</title>
        <authorList>
            <person name="Almutairi H."/>
            <person name="Gatherer D."/>
        </authorList>
    </citation>
    <scope>NUCLEOTIDE SEQUENCE [LARGE SCALE GENOMIC DNA]</scope>
    <source>
        <strain evidence="2 3">C119</strain>
    </source>
</reference>
<feature type="compositionally biased region" description="Low complexity" evidence="1">
    <location>
        <begin position="288"/>
        <end position="311"/>
    </location>
</feature>
<name>A0A836I2F7_9TRYP</name>
<evidence type="ECO:0000313" key="3">
    <source>
        <dbReference type="Proteomes" id="UP000674318"/>
    </source>
</evidence>
<feature type="region of interest" description="Disordered" evidence="1">
    <location>
        <begin position="416"/>
        <end position="459"/>
    </location>
</feature>
<sequence>MPPKTAASVVRNGALKPHPKNCERQPPAKEEAPVSTAAQVKTQMSNSSPAPSGKSFLDALRSGKKPAAPAAAARVTVPAAAPAAAEPQAAAASPEPAAAAAPAMQSPAPEPAKEERVATPAPAPVEEPTIEEAVPVPPAPVEKELEVVAAPDTEESAPAMQVTDAGFNWADDDIQFQIRQPQYAAEYPASVMENLARNVAFKVPAEEHTMSSAIETLARERQAFEQMKRNHEDAMKNREVELNAQEASLQARERQLHANTETLAAERQQLILQQSQLRAQQAQAQAQAQAQSQTQQRTSQTQSPAAQVSPSPAQPVQPPHQVPPPHQQPQPRSGNMYVGGGYGAQEWQTEQRPWGSEAAMGGPGFDMYQGAYPGGYAPRNYHMSSGPRGQMRSGNMQQPQFGGNRMPPMMSQQQQYSRSMAPIGAPRQPQQMDMNFAGRSQPAYNPAANTSYPQRSAQW</sequence>
<evidence type="ECO:0000313" key="2">
    <source>
        <dbReference type="EMBL" id="KAG5510132.1"/>
    </source>
</evidence>